<dbReference type="PANTHER" id="PTHR39550">
    <property type="entry name" value="SLL0658 PROTEIN"/>
    <property type="match status" value="1"/>
</dbReference>
<dbReference type="InterPro" id="IPR021799">
    <property type="entry name" value="PIN-like_prokaryotic"/>
</dbReference>
<comment type="caution">
    <text evidence="1">The sequence shown here is derived from an EMBL/GenBank/DDBJ whole genome shotgun (WGS) entry which is preliminary data.</text>
</comment>
<reference evidence="2" key="1">
    <citation type="journal article" date="2020" name="bioRxiv">
        <title>A rank-normalized archaeal taxonomy based on genome phylogeny resolves widespread incomplete and uneven classifications.</title>
        <authorList>
            <person name="Rinke C."/>
            <person name="Chuvochina M."/>
            <person name="Mussig A.J."/>
            <person name="Chaumeil P.-A."/>
            <person name="Waite D.W."/>
            <person name="Whitman W.B."/>
            <person name="Parks D.H."/>
            <person name="Hugenholtz P."/>
        </authorList>
    </citation>
    <scope>NUCLEOTIDE SEQUENCE [LARGE SCALE GENOMIC DNA]</scope>
</reference>
<name>A0A7J4IU50_9ARCH</name>
<dbReference type="PANTHER" id="PTHR39550:SF1">
    <property type="entry name" value="SLL0658 PROTEIN"/>
    <property type="match status" value="1"/>
</dbReference>
<proteinExistence type="predicted"/>
<dbReference type="Pfam" id="PF11848">
    <property type="entry name" value="DUF3368"/>
    <property type="match status" value="1"/>
</dbReference>
<gene>
    <name evidence="1" type="ORF">HA254_00080</name>
</gene>
<evidence type="ECO:0008006" key="3">
    <source>
        <dbReference type="Google" id="ProtNLM"/>
    </source>
</evidence>
<protein>
    <recommendedName>
        <fullName evidence="3">DUF3368 domain-containing protein</fullName>
    </recommendedName>
</protein>
<organism evidence="1 2">
    <name type="scientific">Candidatus Iainarchaeum sp</name>
    <dbReference type="NCBI Taxonomy" id="3101447"/>
    <lineage>
        <taxon>Archaea</taxon>
        <taxon>Candidatus Iainarchaeota</taxon>
        <taxon>Candidatus Iainarchaeia</taxon>
        <taxon>Candidatus Iainarchaeales</taxon>
        <taxon>Candidatus Iainarchaeaceae</taxon>
        <taxon>Candidatus Iainarchaeum</taxon>
    </lineage>
</organism>
<evidence type="ECO:0000313" key="1">
    <source>
        <dbReference type="EMBL" id="HIH09048.1"/>
    </source>
</evidence>
<evidence type="ECO:0000313" key="2">
    <source>
        <dbReference type="Proteomes" id="UP000565078"/>
    </source>
</evidence>
<dbReference type="Proteomes" id="UP000565078">
    <property type="component" value="Unassembled WGS sequence"/>
</dbReference>
<dbReference type="AlphaFoldDB" id="A0A7J4IU50"/>
<sequence length="169" mass="18940">MLVIKDSMVLIHLAKITLLETACAYFGRVEIPEKVFSETVTVGKEKGHEDAIIIENAIKSGAIKVRKVKKPELVKKANDFSIYGGEAEALALYWLEEADLLATDDDNVRRKKELLDLKLIGTPAIILKLFNSKKIDSKKAKQSAAKLRKIGWFSSDVTDRILNEVEKNE</sequence>
<dbReference type="EMBL" id="DUGC01000001">
    <property type="protein sequence ID" value="HIH09048.1"/>
    <property type="molecule type" value="Genomic_DNA"/>
</dbReference>
<accession>A0A7J4IU50</accession>